<evidence type="ECO:0000259" key="2">
    <source>
        <dbReference type="PROSITE" id="PS50053"/>
    </source>
</evidence>
<feature type="domain" description="Ubiquitin-like" evidence="2">
    <location>
        <begin position="120"/>
        <end position="192"/>
    </location>
</feature>
<feature type="compositionally biased region" description="Polar residues" evidence="1">
    <location>
        <begin position="86"/>
        <end position="95"/>
    </location>
</feature>
<dbReference type="PANTHER" id="PTHR10666">
    <property type="entry name" value="UBIQUITIN"/>
    <property type="match status" value="1"/>
</dbReference>
<protein>
    <recommendedName>
        <fullName evidence="2">Ubiquitin-like domain-containing protein</fullName>
    </recommendedName>
</protein>
<evidence type="ECO:0000313" key="3">
    <source>
        <dbReference type="EMBL" id="EME43875.1"/>
    </source>
</evidence>
<keyword evidence="4" id="KW-1185">Reference proteome</keyword>
<reference evidence="4" key="1">
    <citation type="journal article" date="2012" name="PLoS Genet.">
        <title>The genomes of the fungal plant pathogens Cladosporium fulvum and Dothistroma septosporum reveal adaptation to different hosts and lifestyles but also signatures of common ancestry.</title>
        <authorList>
            <person name="de Wit P.J.G.M."/>
            <person name="van der Burgt A."/>
            <person name="Oekmen B."/>
            <person name="Stergiopoulos I."/>
            <person name="Abd-Elsalam K.A."/>
            <person name="Aerts A.L."/>
            <person name="Bahkali A.H."/>
            <person name="Beenen H.G."/>
            <person name="Chettri P."/>
            <person name="Cox M.P."/>
            <person name="Datema E."/>
            <person name="de Vries R.P."/>
            <person name="Dhillon B."/>
            <person name="Ganley A.R."/>
            <person name="Griffiths S.A."/>
            <person name="Guo Y."/>
            <person name="Hamelin R.C."/>
            <person name="Henrissat B."/>
            <person name="Kabir M.S."/>
            <person name="Jashni M.K."/>
            <person name="Kema G."/>
            <person name="Klaubauf S."/>
            <person name="Lapidus A."/>
            <person name="Levasseur A."/>
            <person name="Lindquist E."/>
            <person name="Mehrabi R."/>
            <person name="Ohm R.A."/>
            <person name="Owen T.J."/>
            <person name="Salamov A."/>
            <person name="Schwelm A."/>
            <person name="Schijlen E."/>
            <person name="Sun H."/>
            <person name="van den Burg H.A."/>
            <person name="van Ham R.C.H.J."/>
            <person name="Zhang S."/>
            <person name="Goodwin S.B."/>
            <person name="Grigoriev I.V."/>
            <person name="Collemare J."/>
            <person name="Bradshaw R.E."/>
        </authorList>
    </citation>
    <scope>NUCLEOTIDE SEQUENCE [LARGE SCALE GENOMIC DNA]</scope>
    <source>
        <strain evidence="4">NZE10 / CBS 128990</strain>
    </source>
</reference>
<dbReference type="InterPro" id="IPR050158">
    <property type="entry name" value="Ubiquitin_ubiquitin-like"/>
</dbReference>
<evidence type="ECO:0000313" key="4">
    <source>
        <dbReference type="Proteomes" id="UP000016933"/>
    </source>
</evidence>
<dbReference type="CDD" id="cd17039">
    <property type="entry name" value="Ubl_ubiquitin_like"/>
    <property type="match status" value="1"/>
</dbReference>
<dbReference type="OrthoDB" id="1043111at2759"/>
<reference evidence="3 4" key="2">
    <citation type="journal article" date="2012" name="PLoS Pathog.">
        <title>Diverse lifestyles and strategies of plant pathogenesis encoded in the genomes of eighteen Dothideomycetes fungi.</title>
        <authorList>
            <person name="Ohm R.A."/>
            <person name="Feau N."/>
            <person name="Henrissat B."/>
            <person name="Schoch C.L."/>
            <person name="Horwitz B.A."/>
            <person name="Barry K.W."/>
            <person name="Condon B.J."/>
            <person name="Copeland A.C."/>
            <person name="Dhillon B."/>
            <person name="Glaser F."/>
            <person name="Hesse C.N."/>
            <person name="Kosti I."/>
            <person name="LaButti K."/>
            <person name="Lindquist E.A."/>
            <person name="Lucas S."/>
            <person name="Salamov A.A."/>
            <person name="Bradshaw R.E."/>
            <person name="Ciuffetti L."/>
            <person name="Hamelin R.C."/>
            <person name="Kema G.H.J."/>
            <person name="Lawrence C."/>
            <person name="Scott J.A."/>
            <person name="Spatafora J.W."/>
            <person name="Turgeon B.G."/>
            <person name="de Wit P.J.G.M."/>
            <person name="Zhong S."/>
            <person name="Goodwin S.B."/>
            <person name="Grigoriev I.V."/>
        </authorList>
    </citation>
    <scope>NUCLEOTIDE SEQUENCE [LARGE SCALE GENOMIC DNA]</scope>
    <source>
        <strain evidence="4">NZE10 / CBS 128990</strain>
    </source>
</reference>
<dbReference type="SUPFAM" id="SSF54236">
    <property type="entry name" value="Ubiquitin-like"/>
    <property type="match status" value="2"/>
</dbReference>
<evidence type="ECO:0000256" key="1">
    <source>
        <dbReference type="SAM" id="MobiDB-lite"/>
    </source>
</evidence>
<dbReference type="InterPro" id="IPR029071">
    <property type="entry name" value="Ubiquitin-like_domsf"/>
</dbReference>
<organism evidence="3 4">
    <name type="scientific">Dothistroma septosporum (strain NZE10 / CBS 128990)</name>
    <name type="common">Red band needle blight fungus</name>
    <name type="synonym">Mycosphaerella pini</name>
    <dbReference type="NCBI Taxonomy" id="675120"/>
    <lineage>
        <taxon>Eukaryota</taxon>
        <taxon>Fungi</taxon>
        <taxon>Dikarya</taxon>
        <taxon>Ascomycota</taxon>
        <taxon>Pezizomycotina</taxon>
        <taxon>Dothideomycetes</taxon>
        <taxon>Dothideomycetidae</taxon>
        <taxon>Mycosphaerellales</taxon>
        <taxon>Mycosphaerellaceae</taxon>
        <taxon>Dothistroma</taxon>
    </lineage>
</organism>
<dbReference type="Gene3D" id="3.10.20.90">
    <property type="entry name" value="Phosphatidylinositol 3-kinase Catalytic Subunit, Chain A, domain 1"/>
    <property type="match status" value="2"/>
</dbReference>
<dbReference type="EMBL" id="KB446539">
    <property type="protein sequence ID" value="EME43875.1"/>
    <property type="molecule type" value="Genomic_DNA"/>
</dbReference>
<dbReference type="OMA" id="IYDGHSH"/>
<dbReference type="eggNOG" id="KOG0001">
    <property type="taxonomic scope" value="Eukaryota"/>
</dbReference>
<dbReference type="STRING" id="675120.N1PNA7"/>
<dbReference type="PROSITE" id="PS50053">
    <property type="entry name" value="UBIQUITIN_2"/>
    <property type="match status" value="2"/>
</dbReference>
<dbReference type="Pfam" id="PF00240">
    <property type="entry name" value="ubiquitin"/>
    <property type="match status" value="2"/>
</dbReference>
<dbReference type="AlphaFoldDB" id="N1PNA7"/>
<feature type="compositionally biased region" description="Polar residues" evidence="1">
    <location>
        <begin position="63"/>
        <end position="75"/>
    </location>
</feature>
<dbReference type="SMART" id="SM00213">
    <property type="entry name" value="UBQ"/>
    <property type="match status" value="2"/>
</dbReference>
<name>N1PNA7_DOTSN</name>
<dbReference type="Proteomes" id="UP000016933">
    <property type="component" value="Unassembled WGS sequence"/>
</dbReference>
<proteinExistence type="predicted"/>
<dbReference type="InterPro" id="IPR000626">
    <property type="entry name" value="Ubiquitin-like_dom"/>
</dbReference>
<accession>N1PNA7</accession>
<sequence length="303" mass="33297">MSINLSVTISLETIALIRQSDIILEDANTDFEAALADVASSVIEAIKVLPYNITISDFDHSGPCQSRQPSHQYSGPSPAHDHDSSYAESPPTTFPSTPVICSGSWSPLPAYDPKNVENDFTVNVSDLHGIATTFCVSVFGSTTIAELADMVHDQSGIPPDEQRLVWKNYRLNQPHATLSSYGIASGEDLYLLRDLLPSPTVPVANEGIFFCESDFDFTIETIGGRRIPVAARSDNTTVELASAIFDYNGIPPNLQRLIHRGRVIYDGHSHEQGKDFSVLTLEEFDIGHDSVVRLYFCNTMRDC</sequence>
<feature type="region of interest" description="Disordered" evidence="1">
    <location>
        <begin position="62"/>
        <end position="95"/>
    </location>
</feature>
<gene>
    <name evidence="3" type="ORF">DOTSEDRAFT_53143</name>
</gene>
<feature type="domain" description="Ubiquitin-like" evidence="2">
    <location>
        <begin position="215"/>
        <end position="294"/>
    </location>
</feature>
<dbReference type="HOGENOM" id="CLU_918364_0_0_1"/>
<dbReference type="CDD" id="cd17053">
    <property type="entry name" value="Ubl2_FAT10"/>
    <property type="match status" value="1"/>
</dbReference>